<dbReference type="CDD" id="cd03450">
    <property type="entry name" value="NodN"/>
    <property type="match status" value="1"/>
</dbReference>
<protein>
    <submittedName>
        <fullName evidence="3">Dehydratase</fullName>
    </submittedName>
    <submittedName>
        <fullName evidence="4">Enoyl-CoA hydratase</fullName>
    </submittedName>
</protein>
<dbReference type="InterPro" id="IPR029069">
    <property type="entry name" value="HotDog_dom_sf"/>
</dbReference>
<dbReference type="Proteomes" id="UP000467379">
    <property type="component" value="Plasmid pJCM12687"/>
</dbReference>
<accession>A0A7I7WDR0</accession>
<feature type="domain" description="MaoC-like" evidence="2">
    <location>
        <begin position="13"/>
        <end position="132"/>
    </location>
</feature>
<evidence type="ECO:0000259" key="2">
    <source>
        <dbReference type="Pfam" id="PF01575"/>
    </source>
</evidence>
<dbReference type="PANTHER" id="PTHR42993">
    <property type="entry name" value="MAOC-LIKE DEHYDRATASE DOMAIN-CONTAINING PROTEIN"/>
    <property type="match status" value="1"/>
</dbReference>
<gene>
    <name evidence="4" type="ORF">BST20_06790</name>
    <name evidence="3" type="ORF">MBRA_57590</name>
</gene>
<dbReference type="InterPro" id="IPR039375">
    <property type="entry name" value="NodN-like"/>
</dbReference>
<evidence type="ECO:0000256" key="1">
    <source>
        <dbReference type="ARBA" id="ARBA00005254"/>
    </source>
</evidence>
<dbReference type="Gene3D" id="3.10.129.10">
    <property type="entry name" value="Hotdog Thioesterase"/>
    <property type="match status" value="1"/>
</dbReference>
<dbReference type="Proteomes" id="UP000192441">
    <property type="component" value="Unassembled WGS sequence"/>
</dbReference>
<geneLocation type="plasmid" evidence="3 6">
    <name>pJCM12687</name>
</geneLocation>
<name>A0A7I7WDR0_9MYCO</name>
<evidence type="ECO:0000313" key="4">
    <source>
        <dbReference type="EMBL" id="ORA40257.1"/>
    </source>
</evidence>
<reference evidence="3 6" key="2">
    <citation type="journal article" date="2019" name="Emerg. Microbes Infect.">
        <title>Comprehensive subspecies identification of 175 nontuberculous mycobacteria species based on 7547 genomic profiles.</title>
        <authorList>
            <person name="Matsumoto Y."/>
            <person name="Kinjo T."/>
            <person name="Motooka D."/>
            <person name="Nabeya D."/>
            <person name="Jung N."/>
            <person name="Uechi K."/>
            <person name="Horii T."/>
            <person name="Iida T."/>
            <person name="Fujita J."/>
            <person name="Nakamura S."/>
        </authorList>
    </citation>
    <scope>NUCLEOTIDE SEQUENCE [LARGE SCALE GENOMIC DNA]</scope>
    <source>
        <strain evidence="3 6">JCM 12687</strain>
        <plasmid evidence="3">pJCM12687</plasmid>
    </source>
</reference>
<organism evidence="4 5">
    <name type="scientific">Mycobacterium branderi</name>
    <dbReference type="NCBI Taxonomy" id="43348"/>
    <lineage>
        <taxon>Bacteria</taxon>
        <taxon>Bacillati</taxon>
        <taxon>Actinomycetota</taxon>
        <taxon>Actinomycetes</taxon>
        <taxon>Mycobacteriales</taxon>
        <taxon>Mycobacteriaceae</taxon>
        <taxon>Mycobacterium</taxon>
    </lineage>
</organism>
<sequence length="152" mass="16655">MKVITSIDDAIAAVGQPLGVSDWQHIDQQRVDAFADVTGDHQWIHVDPDRAASESPYGTTIAHGFLTLSLIPALSQQNYRVENRKMGINYGLNKVRFLAPVAVGSRVRVRSELLEATKVSDDIVNLTVRNTVELDGSDKPAAVADMITRVVF</sequence>
<comment type="similarity">
    <text evidence="1">Belongs to the enoyl-CoA hydratase/isomerase family.</text>
</comment>
<dbReference type="SUPFAM" id="SSF54637">
    <property type="entry name" value="Thioesterase/thiol ester dehydrase-isomerase"/>
    <property type="match status" value="1"/>
</dbReference>
<keyword evidence="3" id="KW-0614">Plasmid</keyword>
<dbReference type="RefSeq" id="WP_083130643.1">
    <property type="nucleotide sequence ID" value="NZ_AP022607.1"/>
</dbReference>
<keyword evidence="6" id="KW-1185">Reference proteome</keyword>
<evidence type="ECO:0000313" key="3">
    <source>
        <dbReference type="EMBL" id="BBZ15564.1"/>
    </source>
</evidence>
<evidence type="ECO:0000313" key="5">
    <source>
        <dbReference type="Proteomes" id="UP000192441"/>
    </source>
</evidence>
<dbReference type="InterPro" id="IPR002539">
    <property type="entry name" value="MaoC-like_dom"/>
</dbReference>
<reference evidence="4 5" key="1">
    <citation type="submission" date="2016-12" db="EMBL/GenBank/DDBJ databases">
        <title>The new phylogeny of genus Mycobacterium.</title>
        <authorList>
            <person name="Tortoli E."/>
            <person name="Trovato A."/>
            <person name="Cirillo D.M."/>
        </authorList>
    </citation>
    <scope>NUCLEOTIDE SEQUENCE [LARGE SCALE GENOMIC DNA]</scope>
    <source>
        <strain evidence="4 5">DSM 44624</strain>
    </source>
</reference>
<reference evidence="3" key="3">
    <citation type="submission" date="2020-02" db="EMBL/GenBank/DDBJ databases">
        <authorList>
            <person name="Matsumoto Y."/>
            <person name="Motooka D."/>
            <person name="Nakamura S."/>
        </authorList>
    </citation>
    <scope>NUCLEOTIDE SEQUENCE</scope>
    <source>
        <strain evidence="3">JCM 12687</strain>
        <plasmid evidence="3">pJCM12687</plasmid>
    </source>
</reference>
<dbReference type="AlphaFoldDB" id="A0A7I7WDR0"/>
<evidence type="ECO:0000313" key="6">
    <source>
        <dbReference type="Proteomes" id="UP000467379"/>
    </source>
</evidence>
<proteinExistence type="inferred from homology"/>
<dbReference type="PANTHER" id="PTHR42993:SF1">
    <property type="entry name" value="MAOC-LIKE DEHYDRATASE DOMAIN-CONTAINING PROTEIN"/>
    <property type="match status" value="1"/>
</dbReference>
<dbReference type="OrthoDB" id="9801735at2"/>
<dbReference type="EMBL" id="AP022607">
    <property type="protein sequence ID" value="BBZ15564.1"/>
    <property type="molecule type" value="Genomic_DNA"/>
</dbReference>
<dbReference type="EMBL" id="MVHM01000002">
    <property type="protein sequence ID" value="ORA40257.1"/>
    <property type="molecule type" value="Genomic_DNA"/>
</dbReference>
<dbReference type="Pfam" id="PF01575">
    <property type="entry name" value="MaoC_dehydratas"/>
    <property type="match status" value="1"/>
</dbReference>